<evidence type="ECO:0000256" key="2">
    <source>
        <dbReference type="ARBA" id="ARBA00023163"/>
    </source>
</evidence>
<dbReference type="EMBL" id="BOOO01000013">
    <property type="protein sequence ID" value="GII29089.1"/>
    <property type="molecule type" value="Genomic_DNA"/>
</dbReference>
<comment type="caution">
    <text evidence="4">The sequence shown here is derived from an EMBL/GenBank/DDBJ whole genome shotgun (WGS) entry which is preliminary data.</text>
</comment>
<dbReference type="Pfam" id="PF13490">
    <property type="entry name" value="zf-HC2"/>
    <property type="match status" value="1"/>
</dbReference>
<dbReference type="InterPro" id="IPR041916">
    <property type="entry name" value="Anti_sigma_zinc_sf"/>
</dbReference>
<evidence type="ECO:0000313" key="4">
    <source>
        <dbReference type="EMBL" id="GII29089.1"/>
    </source>
</evidence>
<gene>
    <name evidence="4" type="ORF">Pmi06nite_25310</name>
</gene>
<proteinExistence type="predicted"/>
<keyword evidence="1" id="KW-0805">Transcription regulation</keyword>
<organism evidence="4 5">
    <name type="scientific">Planotetraspora mira</name>
    <dbReference type="NCBI Taxonomy" id="58121"/>
    <lineage>
        <taxon>Bacteria</taxon>
        <taxon>Bacillati</taxon>
        <taxon>Actinomycetota</taxon>
        <taxon>Actinomycetes</taxon>
        <taxon>Streptosporangiales</taxon>
        <taxon>Streptosporangiaceae</taxon>
        <taxon>Planotetraspora</taxon>
    </lineage>
</organism>
<dbReference type="AlphaFoldDB" id="A0A8J3X6R3"/>
<accession>A0A8J3X6R3</accession>
<keyword evidence="2" id="KW-0804">Transcription</keyword>
<sequence>MTTMNCDEFVRLVTAYLDEDLEAGTERRFTGHIAECGGCDVYLRQIRVTVAELGHLPAHGLTDQARETLLNAFRDWSAR</sequence>
<evidence type="ECO:0000313" key="5">
    <source>
        <dbReference type="Proteomes" id="UP000650628"/>
    </source>
</evidence>
<name>A0A8J3X6R3_9ACTN</name>
<reference evidence="4 5" key="1">
    <citation type="submission" date="2021-01" db="EMBL/GenBank/DDBJ databases">
        <title>Whole genome shotgun sequence of Planotetraspora mira NBRC 15435.</title>
        <authorList>
            <person name="Komaki H."/>
            <person name="Tamura T."/>
        </authorList>
    </citation>
    <scope>NUCLEOTIDE SEQUENCE [LARGE SCALE GENOMIC DNA]</scope>
    <source>
        <strain evidence="4 5">NBRC 15435</strain>
    </source>
</reference>
<dbReference type="InterPro" id="IPR027383">
    <property type="entry name" value="Znf_put"/>
</dbReference>
<keyword evidence="5" id="KW-1185">Reference proteome</keyword>
<evidence type="ECO:0000259" key="3">
    <source>
        <dbReference type="Pfam" id="PF13490"/>
    </source>
</evidence>
<dbReference type="Gene3D" id="1.10.10.1320">
    <property type="entry name" value="Anti-sigma factor, zinc-finger domain"/>
    <property type="match status" value="1"/>
</dbReference>
<feature type="domain" description="Putative zinc-finger" evidence="3">
    <location>
        <begin position="6"/>
        <end position="39"/>
    </location>
</feature>
<dbReference type="Proteomes" id="UP000650628">
    <property type="component" value="Unassembled WGS sequence"/>
</dbReference>
<evidence type="ECO:0000256" key="1">
    <source>
        <dbReference type="ARBA" id="ARBA00023015"/>
    </source>
</evidence>
<dbReference type="RefSeq" id="WP_203953085.1">
    <property type="nucleotide sequence ID" value="NZ_BOOO01000013.1"/>
</dbReference>
<protein>
    <submittedName>
        <fullName evidence="4">Anti-sigma factor</fullName>
    </submittedName>
</protein>